<accession>A0A4Q9GSZ9</accession>
<feature type="transmembrane region" description="Helical" evidence="1">
    <location>
        <begin position="237"/>
        <end position="259"/>
    </location>
</feature>
<keyword evidence="1" id="KW-0812">Transmembrane</keyword>
<feature type="transmembrane region" description="Helical" evidence="1">
    <location>
        <begin position="81"/>
        <end position="102"/>
    </location>
</feature>
<protein>
    <submittedName>
        <fullName evidence="2">Uncharacterized protein</fullName>
    </submittedName>
</protein>
<feature type="transmembrane region" description="Helical" evidence="1">
    <location>
        <begin position="114"/>
        <end position="137"/>
    </location>
</feature>
<evidence type="ECO:0000313" key="3">
    <source>
        <dbReference type="Proteomes" id="UP000294194"/>
    </source>
</evidence>
<feature type="transmembrane region" description="Helical" evidence="1">
    <location>
        <begin position="200"/>
        <end position="225"/>
    </location>
</feature>
<feature type="transmembrane region" description="Helical" evidence="1">
    <location>
        <begin position="143"/>
        <end position="164"/>
    </location>
</feature>
<dbReference type="RefSeq" id="WP_130981866.1">
    <property type="nucleotide sequence ID" value="NZ_SISG01000001.1"/>
</dbReference>
<dbReference type="AlphaFoldDB" id="A0A4Q9GSZ9"/>
<feature type="transmembrane region" description="Helical" evidence="1">
    <location>
        <begin position="266"/>
        <end position="287"/>
    </location>
</feature>
<evidence type="ECO:0000313" key="2">
    <source>
        <dbReference type="EMBL" id="TBN57755.1"/>
    </source>
</evidence>
<evidence type="ECO:0000256" key="1">
    <source>
        <dbReference type="SAM" id="Phobius"/>
    </source>
</evidence>
<feature type="transmembrane region" description="Helical" evidence="1">
    <location>
        <begin position="373"/>
        <end position="392"/>
    </location>
</feature>
<keyword evidence="3" id="KW-1185">Reference proteome</keyword>
<keyword evidence="1" id="KW-1133">Transmembrane helix</keyword>
<dbReference type="EMBL" id="SISG01000001">
    <property type="protein sequence ID" value="TBN57755.1"/>
    <property type="molecule type" value="Genomic_DNA"/>
</dbReference>
<proteinExistence type="predicted"/>
<dbReference type="Proteomes" id="UP000294194">
    <property type="component" value="Unassembled WGS sequence"/>
</dbReference>
<name>A0A4Q9GSZ9_9MICO</name>
<keyword evidence="1" id="KW-0472">Membrane</keyword>
<gene>
    <name evidence="2" type="ORF">EYE40_10350</name>
</gene>
<dbReference type="Pfam" id="PF19877">
    <property type="entry name" value="DUF6350"/>
    <property type="match status" value="1"/>
</dbReference>
<reference evidence="3" key="1">
    <citation type="submission" date="2019-02" db="EMBL/GenBank/DDBJ databases">
        <title>Glaciihabitans arcticus sp. nov., a psychrotolerant bacterium isolated from polar soil.</title>
        <authorList>
            <person name="Dahal R.H."/>
        </authorList>
    </citation>
    <scope>NUCLEOTIDE SEQUENCE [LARGE SCALE GENOMIC DNA]</scope>
    <source>
        <strain evidence="3">RP-3-7</strain>
    </source>
</reference>
<sequence length="408" mass="41457">MNRPLTALFAAFEASLVVAIGIVIPLAPLTVLWGAQFGFAGDWTTFWRASVDIWLLGHGADVRMTLDPTVAATLGLAGADAAFPVTIAILGFGGLTLLLGVRAGRRVSETRFRLLGELVAVGTFAGLSTLATLSVLHPFARPSIVQGILLPTAVFGVGILIGSLRTQRAAGDDSGSSIRDWVNDWHPTVRSVVEVGLRGGVAAVAAVIAVASLAVAVLLAANYAGIVALYESLHSEVLGGIALTGAQLAFLPNVVIWAASWFVGPGFAIGAGSAVSPLGTTLGPLPVIPMLGALPAGDLAYGFLGLLVPIVAGFLAGALLRPRLFRTDWRSSLAAGASIGVVAGVLLGLLAWFSSGAAGPGRLAVVGPDPLAVGLWAALEVGIAATIGLFAASHLKSPVAEKAERADR</sequence>
<feature type="transmembrane region" description="Helical" evidence="1">
    <location>
        <begin position="332"/>
        <end position="353"/>
    </location>
</feature>
<dbReference type="InterPro" id="IPR045931">
    <property type="entry name" value="DUF6350"/>
</dbReference>
<feature type="transmembrane region" description="Helical" evidence="1">
    <location>
        <begin position="299"/>
        <end position="320"/>
    </location>
</feature>
<organism evidence="2 3">
    <name type="scientific">Glaciihabitans arcticus</name>
    <dbReference type="NCBI Taxonomy" id="2668039"/>
    <lineage>
        <taxon>Bacteria</taxon>
        <taxon>Bacillati</taxon>
        <taxon>Actinomycetota</taxon>
        <taxon>Actinomycetes</taxon>
        <taxon>Micrococcales</taxon>
        <taxon>Microbacteriaceae</taxon>
        <taxon>Glaciihabitans</taxon>
    </lineage>
</organism>
<comment type="caution">
    <text evidence="2">The sequence shown here is derived from an EMBL/GenBank/DDBJ whole genome shotgun (WGS) entry which is preliminary data.</text>
</comment>